<keyword evidence="5 8" id="KW-0274">FAD</keyword>
<feature type="site" description="Important for enzyme activity" evidence="9">
    <location>
        <position position="364"/>
    </location>
</feature>
<comment type="cofactor">
    <cofactor evidence="8 10">
        <name>FAD</name>
        <dbReference type="ChEBI" id="CHEBI:57692"/>
    </cofactor>
</comment>
<dbReference type="PANTHER" id="PTHR46568:SF1">
    <property type="entry name" value="ALKYLDIHYDROXYACETONEPHOSPHATE SYNTHASE, PEROXISOMAL"/>
    <property type="match status" value="1"/>
</dbReference>
<dbReference type="InterPro" id="IPR016167">
    <property type="entry name" value="FAD-bd_PCMH_sub1"/>
</dbReference>
<evidence type="ECO:0000259" key="11">
    <source>
        <dbReference type="PROSITE" id="PS51387"/>
    </source>
</evidence>
<dbReference type="AlphaFoldDB" id="A0A6V7U0T3"/>
<evidence type="ECO:0000313" key="12">
    <source>
        <dbReference type="EMBL" id="CAD2140910.1"/>
    </source>
</evidence>
<evidence type="ECO:0000256" key="4">
    <source>
        <dbReference type="ARBA" id="ARBA00022630"/>
    </source>
</evidence>
<dbReference type="PANTHER" id="PTHR46568">
    <property type="entry name" value="ALKYLDIHYDROXYACETONEPHOSPHATE SYNTHASE, PEROXISOMAL"/>
    <property type="match status" value="1"/>
</dbReference>
<dbReference type="Gene3D" id="3.30.43.10">
    <property type="entry name" value="Uridine Diphospho-n-acetylenolpyruvylglucosamine Reductase, domain 2"/>
    <property type="match status" value="1"/>
</dbReference>
<evidence type="ECO:0000256" key="5">
    <source>
        <dbReference type="ARBA" id="ARBA00022827"/>
    </source>
</evidence>
<comment type="subcellular location">
    <subcellularLocation>
        <location evidence="10">Peroxisome</location>
    </subcellularLocation>
</comment>
<keyword evidence="10" id="KW-0576">Peroxisome</keyword>
<dbReference type="Gene3D" id="1.10.45.10">
    <property type="entry name" value="Vanillyl-alcohol Oxidase, Chain A, domain 4"/>
    <property type="match status" value="1"/>
</dbReference>
<dbReference type="EC" id="2.5.1.26" evidence="3 10"/>
<comment type="pathway">
    <text evidence="1 10">Glycerolipid metabolism; ether lipid biosynthesis.</text>
</comment>
<dbReference type="Pfam" id="PF01565">
    <property type="entry name" value="FAD_binding_4"/>
    <property type="match status" value="1"/>
</dbReference>
<dbReference type="InterPro" id="IPR006094">
    <property type="entry name" value="Oxid_FAD_bind_N"/>
</dbReference>
<dbReference type="Proteomes" id="UP000580250">
    <property type="component" value="Unassembled WGS sequence"/>
</dbReference>
<dbReference type="OrthoDB" id="7786253at2759"/>
<dbReference type="GO" id="GO:0008611">
    <property type="term" value="P:ether lipid biosynthetic process"/>
    <property type="evidence" value="ECO:0007669"/>
    <property type="project" value="UniProtKB-UniPathway"/>
</dbReference>
<dbReference type="Gene3D" id="3.30.70.3450">
    <property type="match status" value="1"/>
</dbReference>
<dbReference type="UniPathway" id="UPA00781"/>
<keyword evidence="10" id="KW-0808">Transferase</keyword>
<dbReference type="InterPro" id="IPR016166">
    <property type="entry name" value="FAD-bd_PCMH"/>
</dbReference>
<evidence type="ECO:0000256" key="3">
    <source>
        <dbReference type="ARBA" id="ARBA00012385"/>
    </source>
</evidence>
<dbReference type="InterPro" id="IPR036318">
    <property type="entry name" value="FAD-bd_PCMH-like_sf"/>
</dbReference>
<organism evidence="12 13">
    <name type="scientific">Meloidogyne enterolobii</name>
    <name type="common">Root-knot nematode worm</name>
    <name type="synonym">Meloidogyne mayaguensis</name>
    <dbReference type="NCBI Taxonomy" id="390850"/>
    <lineage>
        <taxon>Eukaryota</taxon>
        <taxon>Metazoa</taxon>
        <taxon>Ecdysozoa</taxon>
        <taxon>Nematoda</taxon>
        <taxon>Chromadorea</taxon>
        <taxon>Rhabditida</taxon>
        <taxon>Tylenchina</taxon>
        <taxon>Tylenchomorpha</taxon>
        <taxon>Tylenchoidea</taxon>
        <taxon>Meloidogynidae</taxon>
        <taxon>Meloidogyninae</taxon>
        <taxon>Meloidogyne</taxon>
    </lineage>
</organism>
<gene>
    <name evidence="12" type="ORF">MENT_LOCUS6675</name>
</gene>
<evidence type="ECO:0000256" key="2">
    <source>
        <dbReference type="ARBA" id="ARBA00008000"/>
    </source>
</evidence>
<protein>
    <recommendedName>
        <fullName evidence="3 10">Alkylglycerone-phosphate synthase</fullName>
        <shortName evidence="10">Alkyl-DHAP synthase</shortName>
        <ecNumber evidence="3 10">2.5.1.26</ecNumber>
    </recommendedName>
</protein>
<keyword evidence="10" id="KW-0444">Lipid biosynthesis</keyword>
<evidence type="ECO:0000256" key="1">
    <source>
        <dbReference type="ARBA" id="ARBA00004670"/>
    </source>
</evidence>
<comment type="subunit">
    <text evidence="10">Homodimer.</text>
</comment>
<evidence type="ECO:0000256" key="9">
    <source>
        <dbReference type="PIRSR" id="PIRSR625650-4"/>
    </source>
</evidence>
<dbReference type="PROSITE" id="PS51387">
    <property type="entry name" value="FAD_PCMH"/>
    <property type="match status" value="1"/>
</dbReference>
<sequence length="645" mass="72501">MSSSSSSSKLTTINTSINQFQSPTNSFRDNELKWNGWGYIHSNFELSPENGHFYMRSKKYADLDGKPLLGLRPWVEKNLGIDVGLRTPSISIQSLQIPSPLISNPQFLEFLRLEDIYFSDAPLTRLARSHGQTLAEIICIRTGKIGRIPDLVIWPRNEKQILKIIEGAKKFEALLIPIGGGTCVSQALLCPENSQKLICSVDMGMMSSILNLDIKNMTATIQAGILGQDLERQLNDRGFTCGHEPDSLEFSTLGGWISTRASGMKKNKYGNIEDLILSVRICTSRGILQPRRLGQVPRLSSGPDLLQILLGSEGQMGVISEATIKIFPMPEQRCFGAIIFPDFESGVNFFRAVALKRWQPASLRLVDNAQFQMGQAMRVQEGHITSAIWQSLARVYLTRWKGFRPDQMVATTCVFEGTAEEVQTERQRLFTLATTFGGIRAPDENGQFGYRLTFAIAYLRDLALDLNVIGESFETSVPWSKVLNLCKNVKTLLVLEARKRGIEQHILATCRVTQVYDSGVCVYFYYAFNYRRMDVLKALEIYEHIESAARDEILACGGSISHHHGIGKIRKRWLPTTIGPLGVSLMESLRSQLDPENLFNSGNLIENSSSSQTLQLLKNKIEEKRRVNCKIVFKRHKKLLSLKNK</sequence>
<evidence type="ECO:0000256" key="10">
    <source>
        <dbReference type="RuleBase" id="RU363113"/>
    </source>
</evidence>
<comment type="caution">
    <text evidence="12">The sequence shown here is derived from an EMBL/GenBank/DDBJ whole genome shotgun (WGS) entry which is preliminary data.</text>
</comment>
<name>A0A6V7U0T3_MELEN</name>
<dbReference type="InterPro" id="IPR004113">
    <property type="entry name" value="FAD-bd_oxidored_4_C"/>
</dbReference>
<evidence type="ECO:0000256" key="8">
    <source>
        <dbReference type="PIRSR" id="PIRSR625650-3"/>
    </source>
</evidence>
<dbReference type="InterPro" id="IPR016169">
    <property type="entry name" value="FAD-bd_PCMH_sub2"/>
</dbReference>
<dbReference type="SUPFAM" id="SSF56176">
    <property type="entry name" value="FAD-binding/transporter-associated domain-like"/>
    <property type="match status" value="1"/>
</dbReference>
<feature type="active site" description="Proton donor/acceptor" evidence="6">
    <location>
        <position position="523"/>
    </location>
</feature>
<feature type="binding site" evidence="8">
    <location>
        <begin position="246"/>
        <end position="252"/>
    </location>
    <ligand>
        <name>FAD</name>
        <dbReference type="ChEBI" id="CHEBI:57692"/>
    </ligand>
</feature>
<dbReference type="Gene3D" id="3.30.300.330">
    <property type="match status" value="1"/>
</dbReference>
<dbReference type="GO" id="GO:0005777">
    <property type="term" value="C:peroxisome"/>
    <property type="evidence" value="ECO:0007669"/>
    <property type="project" value="UniProtKB-SubCell"/>
</dbReference>
<accession>A0A6V7U0T3</accession>
<dbReference type="Pfam" id="PF02913">
    <property type="entry name" value="FAD-oxidase_C"/>
    <property type="match status" value="1"/>
</dbReference>
<proteinExistence type="inferred from homology"/>
<dbReference type="GO" id="GO:0008609">
    <property type="term" value="F:alkylglycerone-phosphate synthase activity"/>
    <property type="evidence" value="ECO:0007669"/>
    <property type="project" value="UniProtKB-EC"/>
</dbReference>
<dbReference type="EMBL" id="CAJEWN010000026">
    <property type="protein sequence ID" value="CAD2140910.1"/>
    <property type="molecule type" value="Genomic_DNA"/>
</dbReference>
<dbReference type="GO" id="GO:0071949">
    <property type="term" value="F:FAD binding"/>
    <property type="evidence" value="ECO:0007669"/>
    <property type="project" value="InterPro"/>
</dbReference>
<dbReference type="Gene3D" id="3.30.465.10">
    <property type="match status" value="1"/>
</dbReference>
<feature type="binding site" evidence="8">
    <location>
        <begin position="259"/>
        <end position="262"/>
    </location>
    <ligand>
        <name>FAD</name>
        <dbReference type="ChEBI" id="CHEBI:57692"/>
    </ligand>
</feature>
<feature type="domain" description="FAD-binding PCMH-type" evidence="11">
    <location>
        <begin position="145"/>
        <end position="329"/>
    </location>
</feature>
<evidence type="ECO:0000313" key="13">
    <source>
        <dbReference type="Proteomes" id="UP000580250"/>
    </source>
</evidence>
<keyword evidence="10" id="KW-0443">Lipid metabolism</keyword>
<comment type="similarity">
    <text evidence="2 10">Belongs to the FAD-binding oxidoreductase/transferase type 4 family.</text>
</comment>
<dbReference type="InterPro" id="IPR016171">
    <property type="entry name" value="Vanillyl_alc_oxidase_C-sub2"/>
</dbReference>
<evidence type="ECO:0000256" key="6">
    <source>
        <dbReference type="PIRSR" id="PIRSR625650-1"/>
    </source>
</evidence>
<reference evidence="12 13" key="1">
    <citation type="submission" date="2020-08" db="EMBL/GenBank/DDBJ databases">
        <authorList>
            <person name="Koutsovoulos G."/>
            <person name="Danchin GJ E."/>
        </authorList>
    </citation>
    <scope>NUCLEOTIDE SEQUENCE [LARGE SCALE GENOMIC DNA]</scope>
</reference>
<dbReference type="InterPro" id="IPR025650">
    <property type="entry name" value="Alkyl-DHAP_Synthase"/>
</dbReference>
<dbReference type="SUPFAM" id="SSF55103">
    <property type="entry name" value="FAD-linked oxidases, C-terminal domain"/>
    <property type="match status" value="1"/>
</dbReference>
<feature type="binding site" evidence="8">
    <location>
        <begin position="313"/>
        <end position="319"/>
    </location>
    <ligand>
        <name>FAD</name>
        <dbReference type="ChEBI" id="CHEBI:57692"/>
    </ligand>
</feature>
<evidence type="ECO:0000256" key="7">
    <source>
        <dbReference type="PIRSR" id="PIRSR625650-2"/>
    </source>
</evidence>
<comment type="catalytic activity">
    <reaction evidence="10">
        <text>a long chain fatty alcohol + a 1-acylglycerone 3-phosphate = a 1-O-alkylglycerone 3-phosphate + a long-chain fatty acid + H(+)</text>
        <dbReference type="Rhea" id="RHEA:36171"/>
        <dbReference type="ChEBI" id="CHEBI:15378"/>
        <dbReference type="ChEBI" id="CHEBI:17135"/>
        <dbReference type="ChEBI" id="CHEBI:57534"/>
        <dbReference type="ChEBI" id="CHEBI:57560"/>
        <dbReference type="ChEBI" id="CHEBI:73315"/>
        <dbReference type="EC" id="2.5.1.26"/>
    </reaction>
</comment>
<feature type="binding site" evidence="7">
    <location>
        <position position="460"/>
    </location>
    <ligand>
        <name>substrate</name>
    </ligand>
</feature>
<keyword evidence="4 10" id="KW-0285">Flavoprotein</keyword>
<comment type="function">
    <text evidence="10">Catalyzes the exchange of an acyl for a long-chain alkyl group and the formation of the ether bond in the biosynthesis of ether phospholipids.</text>
</comment>
<dbReference type="InterPro" id="IPR016164">
    <property type="entry name" value="FAD-linked_Oxase-like_C"/>
</dbReference>